<evidence type="ECO:0000256" key="6">
    <source>
        <dbReference type="ARBA" id="ARBA00023242"/>
    </source>
</evidence>
<dbReference type="GO" id="GO:0000400">
    <property type="term" value="F:four-way junction DNA binding"/>
    <property type="evidence" value="ECO:0007669"/>
    <property type="project" value="TreeGrafter"/>
</dbReference>
<feature type="compositionally biased region" description="Basic and acidic residues" evidence="7">
    <location>
        <begin position="316"/>
        <end position="325"/>
    </location>
</feature>
<protein>
    <recommendedName>
        <fullName evidence="10">RecA family profile 1 domain-containing protein</fullName>
    </recommendedName>
</protein>
<evidence type="ECO:0000256" key="2">
    <source>
        <dbReference type="ARBA" id="ARBA00022741"/>
    </source>
</evidence>
<feature type="region of interest" description="Disordered" evidence="7">
    <location>
        <begin position="1"/>
        <end position="21"/>
    </location>
</feature>
<dbReference type="GO" id="GO:0033063">
    <property type="term" value="C:Rad51B-Rad51C-Rad51D-XRCC2 complex"/>
    <property type="evidence" value="ECO:0007669"/>
    <property type="project" value="TreeGrafter"/>
</dbReference>
<evidence type="ECO:0000256" key="3">
    <source>
        <dbReference type="ARBA" id="ARBA00022763"/>
    </source>
</evidence>
<evidence type="ECO:0000256" key="5">
    <source>
        <dbReference type="ARBA" id="ARBA00023204"/>
    </source>
</evidence>
<dbReference type="EMBL" id="CDQK01000005">
    <property type="protein sequence ID" value="CEP23740.1"/>
    <property type="molecule type" value="Genomic_DNA"/>
</dbReference>
<dbReference type="InterPro" id="IPR052093">
    <property type="entry name" value="HR_Repair_Mediator"/>
</dbReference>
<keyword evidence="5" id="KW-0234">DNA repair</keyword>
<evidence type="ECO:0000313" key="8">
    <source>
        <dbReference type="EMBL" id="CEP23740.1"/>
    </source>
</evidence>
<feature type="compositionally biased region" description="Acidic residues" evidence="7">
    <location>
        <begin position="302"/>
        <end position="315"/>
    </location>
</feature>
<dbReference type="GO" id="GO:0008821">
    <property type="term" value="F:crossover junction DNA endonuclease activity"/>
    <property type="evidence" value="ECO:0007669"/>
    <property type="project" value="TreeGrafter"/>
</dbReference>
<dbReference type="PANTHER" id="PTHR46239">
    <property type="entry name" value="DNA REPAIR PROTEIN RAD51 HOMOLOG 3 RAD51C"/>
    <property type="match status" value="1"/>
</dbReference>
<feature type="region of interest" description="Disordered" evidence="7">
    <location>
        <begin position="302"/>
        <end position="325"/>
    </location>
</feature>
<feature type="compositionally biased region" description="Basic residues" evidence="7">
    <location>
        <begin position="1"/>
        <end position="10"/>
    </location>
</feature>
<gene>
    <name evidence="8" type="ORF">BN1211_4386</name>
</gene>
<evidence type="ECO:0000256" key="1">
    <source>
        <dbReference type="ARBA" id="ARBA00004123"/>
    </source>
</evidence>
<dbReference type="GO" id="GO:0033065">
    <property type="term" value="C:Rad51C-XRCC3 complex"/>
    <property type="evidence" value="ECO:0007669"/>
    <property type="project" value="TreeGrafter"/>
</dbReference>
<organism evidence="8 9">
    <name type="scientific">Cyberlindnera jadinii (strain ATCC 18201 / CBS 1600 / BCRC 20928 / JCM 3617 / NBRC 0987 / NRRL Y-1542)</name>
    <name type="common">Torula yeast</name>
    <name type="synonym">Candida utilis</name>
    <dbReference type="NCBI Taxonomy" id="983966"/>
    <lineage>
        <taxon>Eukaryota</taxon>
        <taxon>Fungi</taxon>
        <taxon>Dikarya</taxon>
        <taxon>Ascomycota</taxon>
        <taxon>Saccharomycotina</taxon>
        <taxon>Saccharomycetes</taxon>
        <taxon>Phaffomycetales</taxon>
        <taxon>Phaffomycetaceae</taxon>
        <taxon>Cyberlindnera</taxon>
    </lineage>
</organism>
<dbReference type="GO" id="GO:0005524">
    <property type="term" value="F:ATP binding"/>
    <property type="evidence" value="ECO:0007669"/>
    <property type="project" value="UniProtKB-KW"/>
</dbReference>
<dbReference type="SUPFAM" id="SSF52540">
    <property type="entry name" value="P-loop containing nucleoside triphosphate hydrolases"/>
    <property type="match status" value="1"/>
</dbReference>
<reference evidence="9" key="1">
    <citation type="journal article" date="2015" name="J. Biotechnol.">
        <title>The structure of the Cyberlindnera jadinii genome and its relation to Candida utilis analyzed by the occurrence of single nucleotide polymorphisms.</title>
        <authorList>
            <person name="Rupp O."/>
            <person name="Brinkrolf K."/>
            <person name="Buerth C."/>
            <person name="Kunigo M."/>
            <person name="Schneider J."/>
            <person name="Jaenicke S."/>
            <person name="Goesmann A."/>
            <person name="Puehler A."/>
            <person name="Jaeger K.-E."/>
            <person name="Ernst J.F."/>
        </authorList>
    </citation>
    <scope>NUCLEOTIDE SEQUENCE [LARGE SCALE GENOMIC DNA]</scope>
    <source>
        <strain evidence="9">ATCC 18201 / CBS 1600 / BCRC 20928 / JCM 3617 / NBRC 0987 / NRRL Y-1542</strain>
    </source>
</reference>
<sequence>MDKVHGKTIHRTQTQSLSQLQSRTSQPLKAFETSIRSFDEMLCGGFVPGQVYELSGLNNSGKVEVGLQVCKSALEMDKRVLWISMMHSRPVVTHDLETLCDVDHVRISTLGQLNVFLQSFEQISKFSLIILEDFSCCLTRCVGDLQLMGMKSTLETKLARNVAELLMLNCQRFNSACVMINPVETSNISLVPVVMNNGSKDGKYINQQILVSSLGQEHIWNKIFRARIMLYRDFATNSSGTCIYAHIRHSSSMKKVLASRGVKRQVVAFGLDRTGLVELSDAQHGISKDFTVDESDFISDFDSGAEEDEANESEVGDNRVEENKVEDHQAKILPSSLYGDIQSSREMLSSQLNSNVHEDMERKPHSLSQDEEPTAVNTDQMIPSTRIEVYRDDDPASVTMVEDTSMQELEDELEELFPTQPEAISLDRLTQLTQLTQLQDNDESLNHSKKRAITHDGVFTTSKQRKAMMQLSDGVNVQIEDETLEIPATLPFF</sequence>
<evidence type="ECO:0000256" key="7">
    <source>
        <dbReference type="SAM" id="MobiDB-lite"/>
    </source>
</evidence>
<keyword evidence="2" id="KW-0547">Nucleotide-binding</keyword>
<dbReference type="PANTHER" id="PTHR46239:SF1">
    <property type="entry name" value="DNA REPAIR PROTEIN RAD51 HOMOLOG 3"/>
    <property type="match status" value="1"/>
</dbReference>
<proteinExistence type="predicted"/>
<evidence type="ECO:0008006" key="10">
    <source>
        <dbReference type="Google" id="ProtNLM"/>
    </source>
</evidence>
<feature type="compositionally biased region" description="Low complexity" evidence="7">
    <location>
        <begin position="11"/>
        <end position="21"/>
    </location>
</feature>
<dbReference type="GO" id="GO:0000707">
    <property type="term" value="P:meiotic DNA recombinase assembly"/>
    <property type="evidence" value="ECO:0007669"/>
    <property type="project" value="TreeGrafter"/>
</dbReference>
<dbReference type="Proteomes" id="UP000038830">
    <property type="component" value="Unassembled WGS sequence"/>
</dbReference>
<comment type="subcellular location">
    <subcellularLocation>
        <location evidence="1">Nucleus</location>
    </subcellularLocation>
</comment>
<keyword evidence="3" id="KW-0227">DNA damage</keyword>
<dbReference type="GO" id="GO:0005657">
    <property type="term" value="C:replication fork"/>
    <property type="evidence" value="ECO:0007669"/>
    <property type="project" value="TreeGrafter"/>
</dbReference>
<dbReference type="Gene3D" id="3.40.50.300">
    <property type="entry name" value="P-loop containing nucleotide triphosphate hydrolases"/>
    <property type="match status" value="1"/>
</dbReference>
<dbReference type="AlphaFoldDB" id="A0A0H5C6F1"/>
<dbReference type="InterPro" id="IPR027417">
    <property type="entry name" value="P-loop_NTPase"/>
</dbReference>
<name>A0A0H5C6F1_CYBJN</name>
<keyword evidence="4" id="KW-0067">ATP-binding</keyword>
<evidence type="ECO:0000313" key="9">
    <source>
        <dbReference type="Proteomes" id="UP000038830"/>
    </source>
</evidence>
<accession>A0A0H5C6F1</accession>
<dbReference type="GO" id="GO:0007131">
    <property type="term" value="P:reciprocal meiotic recombination"/>
    <property type="evidence" value="ECO:0007669"/>
    <property type="project" value="TreeGrafter"/>
</dbReference>
<keyword evidence="6" id="KW-0539">Nucleus</keyword>
<evidence type="ECO:0000256" key="4">
    <source>
        <dbReference type="ARBA" id="ARBA00022840"/>
    </source>
</evidence>